<gene>
    <name evidence="1" type="ORF">Y919_08100</name>
</gene>
<name>A0A096BG21_9FIRM</name>
<comment type="caution">
    <text evidence="1">The sequence shown here is derived from an EMBL/GenBank/DDBJ whole genome shotgun (WGS) entry which is preliminary data.</text>
</comment>
<dbReference type="RefSeq" id="WP_035163853.1">
    <property type="nucleotide sequence ID" value="NZ_AZTB01000039.1"/>
</dbReference>
<dbReference type="STRING" id="1156417.Y919_08100"/>
<accession>A0A096BG21</accession>
<sequence>MNTNRDYNKNLSLEYQKKVDMHKKDDEVESMLIDKTAYGEWMSTTFGWAGFEEQNKAVNRIEDITKY</sequence>
<proteinExistence type="predicted"/>
<evidence type="ECO:0000313" key="2">
    <source>
        <dbReference type="Proteomes" id="UP000029622"/>
    </source>
</evidence>
<organism evidence="1 2">
    <name type="scientific">Caloranaerobacter azorensis H53214</name>
    <dbReference type="NCBI Taxonomy" id="1156417"/>
    <lineage>
        <taxon>Bacteria</taxon>
        <taxon>Bacillati</taxon>
        <taxon>Bacillota</taxon>
        <taxon>Tissierellia</taxon>
        <taxon>Tissierellales</taxon>
        <taxon>Thermohalobacteraceae</taxon>
        <taxon>Caloranaerobacter</taxon>
    </lineage>
</organism>
<protein>
    <submittedName>
        <fullName evidence="1">Uncharacterized protein</fullName>
    </submittedName>
</protein>
<reference evidence="1 2" key="1">
    <citation type="submission" date="2013-12" db="EMBL/GenBank/DDBJ databases">
        <title>Draft genome sequence of Caloranaerobacter sp. H53214.</title>
        <authorList>
            <person name="Jiang L.J."/>
            <person name="Shao Z.Z."/>
            <person name="Long M.N."/>
        </authorList>
    </citation>
    <scope>NUCLEOTIDE SEQUENCE [LARGE SCALE GENOMIC DNA]</scope>
    <source>
        <strain evidence="1 2">H53214</strain>
    </source>
</reference>
<dbReference type="Proteomes" id="UP000029622">
    <property type="component" value="Unassembled WGS sequence"/>
</dbReference>
<evidence type="ECO:0000313" key="1">
    <source>
        <dbReference type="EMBL" id="KGG80120.1"/>
    </source>
</evidence>
<dbReference type="AlphaFoldDB" id="A0A096BG21"/>
<dbReference type="EMBL" id="AZTB01000039">
    <property type="protein sequence ID" value="KGG80120.1"/>
    <property type="molecule type" value="Genomic_DNA"/>
</dbReference>